<protein>
    <submittedName>
        <fullName evidence="1">Uncharacterized protein</fullName>
    </submittedName>
</protein>
<dbReference type="AlphaFoldDB" id="A0A2P2NH16"/>
<evidence type="ECO:0000313" key="1">
    <source>
        <dbReference type="EMBL" id="MBX41776.1"/>
    </source>
</evidence>
<organism evidence="1">
    <name type="scientific">Rhizophora mucronata</name>
    <name type="common">Asiatic mangrove</name>
    <dbReference type="NCBI Taxonomy" id="61149"/>
    <lineage>
        <taxon>Eukaryota</taxon>
        <taxon>Viridiplantae</taxon>
        <taxon>Streptophyta</taxon>
        <taxon>Embryophyta</taxon>
        <taxon>Tracheophyta</taxon>
        <taxon>Spermatophyta</taxon>
        <taxon>Magnoliopsida</taxon>
        <taxon>eudicotyledons</taxon>
        <taxon>Gunneridae</taxon>
        <taxon>Pentapetalae</taxon>
        <taxon>rosids</taxon>
        <taxon>fabids</taxon>
        <taxon>Malpighiales</taxon>
        <taxon>Rhizophoraceae</taxon>
        <taxon>Rhizophora</taxon>
    </lineage>
</organism>
<reference evidence="1" key="1">
    <citation type="submission" date="2018-02" db="EMBL/GenBank/DDBJ databases">
        <title>Rhizophora mucronata_Transcriptome.</title>
        <authorList>
            <person name="Meera S.P."/>
            <person name="Sreeshan A."/>
            <person name="Augustine A."/>
        </authorList>
    </citation>
    <scope>NUCLEOTIDE SEQUENCE</scope>
    <source>
        <tissue evidence="1">Leaf</tissue>
    </source>
</reference>
<sequence length="34" mass="3626">MSDWTQNALLAVHVFPSLSVLAKAVPAESADSNR</sequence>
<dbReference type="EMBL" id="GGEC01061292">
    <property type="protein sequence ID" value="MBX41776.1"/>
    <property type="molecule type" value="Transcribed_RNA"/>
</dbReference>
<proteinExistence type="predicted"/>
<name>A0A2P2NH16_RHIMU</name>
<accession>A0A2P2NH16</accession>